<gene>
    <name evidence="1" type="ORF">PIB30_005948</name>
</gene>
<sequence length="104" mass="11848">MSGNLRFIGRMSSACSQLVAKILTALKLVGRVMIRNQDAYLQVPTFFFAWDLFRSTMNSLYDLNIVIWKDPKDGGCNLGMTMYWDVGLHSCSHTVILGRQFLHD</sequence>
<comment type="caution">
    <text evidence="1">The sequence shown here is derived from an EMBL/GenBank/DDBJ whole genome shotgun (WGS) entry which is preliminary data.</text>
</comment>
<proteinExistence type="predicted"/>
<evidence type="ECO:0000313" key="1">
    <source>
        <dbReference type="EMBL" id="MED6130994.1"/>
    </source>
</evidence>
<keyword evidence="2" id="KW-1185">Reference proteome</keyword>
<accession>A0ABU6S4A8</accession>
<name>A0ABU6S4A8_9FABA</name>
<evidence type="ECO:0000313" key="2">
    <source>
        <dbReference type="Proteomes" id="UP001341840"/>
    </source>
</evidence>
<protein>
    <submittedName>
        <fullName evidence="1">Uncharacterized protein</fullName>
    </submittedName>
</protein>
<organism evidence="1 2">
    <name type="scientific">Stylosanthes scabra</name>
    <dbReference type="NCBI Taxonomy" id="79078"/>
    <lineage>
        <taxon>Eukaryota</taxon>
        <taxon>Viridiplantae</taxon>
        <taxon>Streptophyta</taxon>
        <taxon>Embryophyta</taxon>
        <taxon>Tracheophyta</taxon>
        <taxon>Spermatophyta</taxon>
        <taxon>Magnoliopsida</taxon>
        <taxon>eudicotyledons</taxon>
        <taxon>Gunneridae</taxon>
        <taxon>Pentapetalae</taxon>
        <taxon>rosids</taxon>
        <taxon>fabids</taxon>
        <taxon>Fabales</taxon>
        <taxon>Fabaceae</taxon>
        <taxon>Papilionoideae</taxon>
        <taxon>50 kb inversion clade</taxon>
        <taxon>dalbergioids sensu lato</taxon>
        <taxon>Dalbergieae</taxon>
        <taxon>Pterocarpus clade</taxon>
        <taxon>Stylosanthes</taxon>
    </lineage>
</organism>
<dbReference type="Proteomes" id="UP001341840">
    <property type="component" value="Unassembled WGS sequence"/>
</dbReference>
<reference evidence="1 2" key="1">
    <citation type="journal article" date="2023" name="Plants (Basel)">
        <title>Bridging the Gap: Combining Genomics and Transcriptomics Approaches to Understand Stylosanthes scabra, an Orphan Legume from the Brazilian Caatinga.</title>
        <authorList>
            <person name="Ferreira-Neto J.R.C."/>
            <person name="da Silva M.D."/>
            <person name="Binneck E."/>
            <person name="de Melo N.F."/>
            <person name="da Silva R.H."/>
            <person name="de Melo A.L.T.M."/>
            <person name="Pandolfi V."/>
            <person name="Bustamante F.O."/>
            <person name="Brasileiro-Vidal A.C."/>
            <person name="Benko-Iseppon A.M."/>
        </authorList>
    </citation>
    <scope>NUCLEOTIDE SEQUENCE [LARGE SCALE GENOMIC DNA]</scope>
    <source>
        <tissue evidence="1">Leaves</tissue>
    </source>
</reference>
<dbReference type="EMBL" id="JASCZI010060427">
    <property type="protein sequence ID" value="MED6130994.1"/>
    <property type="molecule type" value="Genomic_DNA"/>
</dbReference>